<dbReference type="GO" id="GO:0005975">
    <property type="term" value="P:carbohydrate metabolic process"/>
    <property type="evidence" value="ECO:0007669"/>
    <property type="project" value="InterPro"/>
</dbReference>
<keyword evidence="2 7" id="KW-0378">Hydrolase</keyword>
<dbReference type="PRINTS" id="PR00132">
    <property type="entry name" value="GLHYDRLASE2"/>
</dbReference>
<dbReference type="GO" id="GO:0019391">
    <property type="term" value="P:glucuronoside catabolic process"/>
    <property type="evidence" value="ECO:0007669"/>
    <property type="project" value="TreeGrafter"/>
</dbReference>
<reference evidence="7 8" key="1">
    <citation type="submission" date="2020-08" db="EMBL/GenBank/DDBJ databases">
        <title>Genomic Encyclopedia of Type Strains, Phase IV (KMG-IV): sequencing the most valuable type-strain genomes for metagenomic binning, comparative biology and taxonomic classification.</title>
        <authorList>
            <person name="Goeker M."/>
        </authorList>
    </citation>
    <scope>NUCLEOTIDE SEQUENCE [LARGE SCALE GENOMIC DNA]</scope>
    <source>
        <strain evidence="7 8">DSM 103733</strain>
    </source>
</reference>
<feature type="domain" description="Glycosyl hydrolases family 2 sugar binding" evidence="6">
    <location>
        <begin position="102"/>
        <end position="204"/>
    </location>
</feature>
<accession>A0A841K6R2</accession>
<feature type="signal peptide" evidence="4">
    <location>
        <begin position="1"/>
        <end position="18"/>
    </location>
</feature>
<dbReference type="InterPro" id="IPR008979">
    <property type="entry name" value="Galactose-bd-like_sf"/>
</dbReference>
<dbReference type="GO" id="GO:0004566">
    <property type="term" value="F:beta-glucuronidase activity"/>
    <property type="evidence" value="ECO:0007669"/>
    <property type="project" value="UniProtKB-EC"/>
</dbReference>
<protein>
    <submittedName>
        <fullName evidence="7">Beta-glucuronidase</fullName>
        <ecNumber evidence="7">3.2.1.31</ecNumber>
    </submittedName>
</protein>
<dbReference type="PANTHER" id="PTHR10066:SF67">
    <property type="entry name" value="BETA-GLUCURONIDASE"/>
    <property type="match status" value="1"/>
</dbReference>
<dbReference type="SUPFAM" id="SSF49785">
    <property type="entry name" value="Galactose-binding domain-like"/>
    <property type="match status" value="1"/>
</dbReference>
<dbReference type="Proteomes" id="UP000538666">
    <property type="component" value="Unassembled WGS sequence"/>
</dbReference>
<dbReference type="SUPFAM" id="SSF49303">
    <property type="entry name" value="beta-Galactosidase/glucuronidase domain"/>
    <property type="match status" value="1"/>
</dbReference>
<feature type="domain" description="Glycoside hydrolase family 2 catalytic" evidence="5">
    <location>
        <begin position="297"/>
        <end position="556"/>
    </location>
</feature>
<dbReference type="EC" id="3.2.1.31" evidence="7"/>
<evidence type="ECO:0000256" key="3">
    <source>
        <dbReference type="ARBA" id="ARBA00023295"/>
    </source>
</evidence>
<sequence>MRKAAVFLALLFSTLLAAAEPHSTSLADVDHRPSVSLDGPWHSIVDPYKGGWGSNTDEPGPRGYAANLHYTPGEALLEYDFAKSPVLQVPGDWNTQREDLFYYEGLLWYQRDFTYHPKPHTRAFLHIGAANYSSHVFVNDVLVCGHEGGFTPFDCEISSAVKDGANFVVIAVDDRREKERVPTLKTDWYNYGGLTRSVSIVEVPETFIDDAWLHLTPAGEIEGSVHVTGAAAGAKVAVHIPELSVDQSAVTDEAGLAKFAFHPSSLEAWSPEHPRLYKVEYTAGSDRLQDDVGFRTIEVKGDEILLNGKPVFLRGINIHAEAPVRGGRAWSEEDAKTLLSWAKELNCNFVRLAHYPHDEHMTRLADKMGLLVWSEIPVYWSIDWTNPHTLDVAKQQLHEMIQRDHDKASVILWSMSNETPVSADRTAFIRKLIAQAREEDSSRLITSALLTSFHGKTAVLDDPLGADLDVLGYNEYIGWYMDKPDATPEYKWEDPMHKPVVISEFGGGAKAGLHGPVTQRFTEEYQAEIYKKQFEMFKDMPFLQGIIPWVVMDFRSPTRQLPDIQDGYNRKGLVSNKGVKKQAFSVLQDYYAKKKQ</sequence>
<dbReference type="InterPro" id="IPR017853">
    <property type="entry name" value="GH"/>
</dbReference>
<dbReference type="InterPro" id="IPR036156">
    <property type="entry name" value="Beta-gal/glucu_dom_sf"/>
</dbReference>
<dbReference type="EMBL" id="JACHEK010000008">
    <property type="protein sequence ID" value="MBB6145964.1"/>
    <property type="molecule type" value="Genomic_DNA"/>
</dbReference>
<evidence type="ECO:0000256" key="1">
    <source>
        <dbReference type="ARBA" id="ARBA00007401"/>
    </source>
</evidence>
<evidence type="ECO:0000313" key="8">
    <source>
        <dbReference type="Proteomes" id="UP000538666"/>
    </source>
</evidence>
<organism evidence="7 8">
    <name type="scientific">Silvibacterium bohemicum</name>
    <dbReference type="NCBI Taxonomy" id="1577686"/>
    <lineage>
        <taxon>Bacteria</taxon>
        <taxon>Pseudomonadati</taxon>
        <taxon>Acidobacteriota</taxon>
        <taxon>Terriglobia</taxon>
        <taxon>Terriglobales</taxon>
        <taxon>Acidobacteriaceae</taxon>
        <taxon>Silvibacterium</taxon>
    </lineage>
</organism>
<dbReference type="Pfam" id="PF02836">
    <property type="entry name" value="Glyco_hydro_2_C"/>
    <property type="match status" value="1"/>
</dbReference>
<dbReference type="Pfam" id="PF02837">
    <property type="entry name" value="Glyco_hydro_2_N"/>
    <property type="match status" value="1"/>
</dbReference>
<keyword evidence="4" id="KW-0732">Signal</keyword>
<dbReference type="InterPro" id="IPR006104">
    <property type="entry name" value="Glyco_hydro_2_N"/>
</dbReference>
<name>A0A841K6R2_9BACT</name>
<dbReference type="RefSeq" id="WP_050061169.1">
    <property type="nucleotide sequence ID" value="NZ_JACHEK010000008.1"/>
</dbReference>
<proteinExistence type="inferred from homology"/>
<evidence type="ECO:0000256" key="4">
    <source>
        <dbReference type="SAM" id="SignalP"/>
    </source>
</evidence>
<keyword evidence="3 7" id="KW-0326">Glycosidase</keyword>
<dbReference type="Gene3D" id="2.60.120.260">
    <property type="entry name" value="Galactose-binding domain-like"/>
    <property type="match status" value="1"/>
</dbReference>
<evidence type="ECO:0000259" key="5">
    <source>
        <dbReference type="Pfam" id="PF02836"/>
    </source>
</evidence>
<dbReference type="Gene3D" id="3.20.20.80">
    <property type="entry name" value="Glycosidases"/>
    <property type="match status" value="1"/>
</dbReference>
<dbReference type="OrthoDB" id="9762066at2"/>
<dbReference type="SUPFAM" id="SSF51445">
    <property type="entry name" value="(Trans)glycosidases"/>
    <property type="match status" value="1"/>
</dbReference>
<evidence type="ECO:0000256" key="2">
    <source>
        <dbReference type="ARBA" id="ARBA00022801"/>
    </source>
</evidence>
<feature type="chain" id="PRO_5032421906" evidence="4">
    <location>
        <begin position="19"/>
        <end position="596"/>
    </location>
</feature>
<dbReference type="InterPro" id="IPR013783">
    <property type="entry name" value="Ig-like_fold"/>
</dbReference>
<comment type="similarity">
    <text evidence="1">Belongs to the glycosyl hydrolase 2 family.</text>
</comment>
<comment type="caution">
    <text evidence="7">The sequence shown here is derived from an EMBL/GenBank/DDBJ whole genome shotgun (WGS) entry which is preliminary data.</text>
</comment>
<dbReference type="Gene3D" id="2.60.40.10">
    <property type="entry name" value="Immunoglobulins"/>
    <property type="match status" value="1"/>
</dbReference>
<keyword evidence="8" id="KW-1185">Reference proteome</keyword>
<dbReference type="InterPro" id="IPR006103">
    <property type="entry name" value="Glyco_hydro_2_cat"/>
</dbReference>
<gene>
    <name evidence="7" type="ORF">HNQ77_003934</name>
</gene>
<evidence type="ECO:0000313" key="7">
    <source>
        <dbReference type="EMBL" id="MBB6145964.1"/>
    </source>
</evidence>
<dbReference type="InterPro" id="IPR006101">
    <property type="entry name" value="Glyco_hydro_2"/>
</dbReference>
<dbReference type="AlphaFoldDB" id="A0A841K6R2"/>
<dbReference type="PANTHER" id="PTHR10066">
    <property type="entry name" value="BETA-GLUCURONIDASE"/>
    <property type="match status" value="1"/>
</dbReference>
<dbReference type="GO" id="GO:0030246">
    <property type="term" value="F:carbohydrate binding"/>
    <property type="evidence" value="ECO:0007669"/>
    <property type="project" value="TreeGrafter"/>
</dbReference>
<evidence type="ECO:0000259" key="6">
    <source>
        <dbReference type="Pfam" id="PF02837"/>
    </source>
</evidence>